<dbReference type="AlphaFoldDB" id="A0A2S8FSC9"/>
<comment type="caution">
    <text evidence="2">The sequence shown here is derived from an EMBL/GenBank/DDBJ whole genome shotgun (WGS) entry which is preliminary data.</text>
</comment>
<dbReference type="NCBIfam" id="TIGR04294">
    <property type="entry name" value="pre_pil_HX9DG"/>
    <property type="match status" value="1"/>
</dbReference>
<dbReference type="EMBL" id="PUHY01000010">
    <property type="protein sequence ID" value="PQO35091.1"/>
    <property type="molecule type" value="Genomic_DNA"/>
</dbReference>
<accession>A0A2S8FSC9</accession>
<evidence type="ECO:0000313" key="2">
    <source>
        <dbReference type="EMBL" id="PQO35091.1"/>
    </source>
</evidence>
<feature type="domain" description="DUF1559" evidence="1">
    <location>
        <begin position="31"/>
        <end position="274"/>
    </location>
</feature>
<proteinExistence type="predicted"/>
<dbReference type="OrthoDB" id="282726at2"/>
<reference evidence="2 3" key="1">
    <citation type="submission" date="2018-02" db="EMBL/GenBank/DDBJ databases">
        <title>Comparative genomes isolates from brazilian mangrove.</title>
        <authorList>
            <person name="Araujo J.E."/>
            <person name="Taketani R.G."/>
            <person name="Silva M.C.P."/>
            <person name="Loureco M.V."/>
            <person name="Andreote F.D."/>
        </authorList>
    </citation>
    <scope>NUCLEOTIDE SEQUENCE [LARGE SCALE GENOMIC DNA]</scope>
    <source>
        <strain evidence="2 3">Hex-1 MGV</strain>
    </source>
</reference>
<dbReference type="InterPro" id="IPR045584">
    <property type="entry name" value="Pilin-like"/>
</dbReference>
<dbReference type="InterPro" id="IPR011453">
    <property type="entry name" value="DUF1559"/>
</dbReference>
<dbReference type="Proteomes" id="UP000238322">
    <property type="component" value="Unassembled WGS sequence"/>
</dbReference>
<dbReference type="Pfam" id="PF07963">
    <property type="entry name" value="N_methyl"/>
    <property type="match status" value="1"/>
</dbReference>
<dbReference type="PANTHER" id="PTHR30093">
    <property type="entry name" value="GENERAL SECRETION PATHWAY PROTEIN G"/>
    <property type="match status" value="1"/>
</dbReference>
<evidence type="ECO:0000259" key="1">
    <source>
        <dbReference type="Pfam" id="PF07596"/>
    </source>
</evidence>
<dbReference type="InterPro" id="IPR012902">
    <property type="entry name" value="N_methyl_site"/>
</dbReference>
<dbReference type="InterPro" id="IPR027558">
    <property type="entry name" value="Pre_pil_HX9DG_C"/>
</dbReference>
<organism evidence="2 3">
    <name type="scientific">Blastopirellula marina</name>
    <dbReference type="NCBI Taxonomy" id="124"/>
    <lineage>
        <taxon>Bacteria</taxon>
        <taxon>Pseudomonadati</taxon>
        <taxon>Planctomycetota</taxon>
        <taxon>Planctomycetia</taxon>
        <taxon>Pirellulales</taxon>
        <taxon>Pirellulaceae</taxon>
        <taxon>Blastopirellula</taxon>
    </lineage>
</organism>
<protein>
    <submittedName>
        <fullName evidence="2">Prepilin-type cleavage/methylation domain-containing protein</fullName>
    </submittedName>
</protein>
<sequence>MHMRRAFTLVELLVVIAIIGVLIALLLPAVQQAREAARRMQCTNGQKQLVLAMHNYEGTFRVYPTGRLGCDGACAPQNGPATSGFVLLLPFLEQDNLYQQFAPYGPDNTFPESLPESVVNTRPEAFVCPSSTMKQSFEISGKDWATASYAFVSGHYGPSEQTGAKVKWENTGMFVYRDSYGNRDALDGLSNVMFVGEVISGDLTNHLNRWTVGTRHLDSLRTTENPLNTPPGQGITTSPYGEAYNGAFGSRHPGGANFGYGDGSVHFLSETINLDLYKLLSQRASGKVKASQN</sequence>
<dbReference type="PANTHER" id="PTHR30093:SF2">
    <property type="entry name" value="TYPE II SECRETION SYSTEM PROTEIN H"/>
    <property type="match status" value="1"/>
</dbReference>
<dbReference type="NCBIfam" id="TIGR02532">
    <property type="entry name" value="IV_pilin_GFxxxE"/>
    <property type="match status" value="1"/>
</dbReference>
<dbReference type="RefSeq" id="WP_105330820.1">
    <property type="nucleotide sequence ID" value="NZ_PUHY01000010.1"/>
</dbReference>
<dbReference type="Pfam" id="PF07596">
    <property type="entry name" value="SBP_bac_10"/>
    <property type="match status" value="1"/>
</dbReference>
<evidence type="ECO:0000313" key="3">
    <source>
        <dbReference type="Proteomes" id="UP000238322"/>
    </source>
</evidence>
<name>A0A2S8FSC9_9BACT</name>
<gene>
    <name evidence="2" type="ORF">C5Y83_15780</name>
</gene>
<dbReference type="SUPFAM" id="SSF54523">
    <property type="entry name" value="Pili subunits"/>
    <property type="match status" value="1"/>
</dbReference>
<dbReference type="Gene3D" id="3.30.700.10">
    <property type="entry name" value="Glycoprotein, Type 4 Pilin"/>
    <property type="match status" value="1"/>
</dbReference>